<dbReference type="InterPro" id="IPR045107">
    <property type="entry name" value="SAC3/GANP/THP3"/>
</dbReference>
<feature type="region of interest" description="Disordered" evidence="1">
    <location>
        <begin position="840"/>
        <end position="860"/>
    </location>
</feature>
<feature type="region of interest" description="Disordered" evidence="1">
    <location>
        <begin position="1"/>
        <end position="166"/>
    </location>
</feature>
<dbReference type="PANTHER" id="PTHR12436">
    <property type="entry name" value="80 KDA MCM3-ASSOCIATED PROTEIN"/>
    <property type="match status" value="1"/>
</dbReference>
<dbReference type="Pfam" id="PF03399">
    <property type="entry name" value="SAC3_GANP"/>
    <property type="match status" value="1"/>
</dbReference>
<sequence length="1590" mass="178559">MAFGGFGKNTGPSLPPRTQPQFGNFPNSPSPPIFPTNNAPQQRSPRLETGTSFLIGSGVSEAPQRVQSPSLALGSNSPGKGLSRPSGEALRPTVSPPSLGNRPKSPLDSSNFQSHQRLSPVESYAASRNAATSVTARPVNSQGPKRTRSPPFTHEAFLEDPTGGFAGRLGTRTDLLLENGGPITPQRMWPPTFAFERSRVSYEDLDNPVEEVQRSNTKIANFQVPKSTRSPPLPSTNKVLLRDSIPPLNDPERRVSPPRLGDKSNFLGYNSNPQTKQKSSKLVPNIAECTGTKPINSHVPKRTRSPSSRSAEELLPGNSHASQDDTEREVQAKAKRLARFKVELNQPAESSHDVSKNKLSGNRHDQALVERRKFVAEQPGEAAGDFILDAEGLESSSVIVGLCPDMCPESERNERERKGDLDKYERVDGDRNQTSETLAVKKYNRTAEREVDLIRPMPVLQKTVDYLLDLLDQPYDDSFLGLYNFLWDRMRAVRMDLRMQHIFNHDAIAMLERMIRLHIIAMHELCEYTKGEGFSEGFDAHLNIEQMNKTSVELFQMYDDHRKKGTNVPSEKEFRGYYALLKLDKHPGYKVEPAELSLDLAKMTPEIRQTPEILFARDVARACRTGNFIAFFRLARKATYLQACLMHAHFAKLRTQALASLHSGLQNNQGIPIGQVTRWLGMEGEDIESFLEYHGFMIKEFEEPYMVKDGAFLSSDKDYPTKCSQLVLLKKSRTILEDVSFDQAESPAKEVKKVISDKSPKAARFVKTKGSLDEEMLDFKDDSSTRLVSQVQPVFVTPLTTNQSGSDHQVSEMSSIPWNVPSSHFAPSLPATIRRVTEQDTPPNHSLEMSPSSYVKPTPRQTVSRTLSIDRSQGSYVDSLVKNSAHQAVVITPQENVVAMIVPQEVEIEEFILTDEEVEDEEAKMVQQEIEAATAKLKLILRMWKRRSSKQRELREQQQLATNAALNSLSLGPPIRQNKTQLTHVGELNIDRVLRERSERHGRSWLRLNVSEVVASILSERNPDAKCLCWKLILCSQMRSTQTNPAGPWLLSKLMGIRNENDDELAVSSPGLSVWKKWVISGSSNPPLCCLSIIRDVEGDKSVDAVSSASAVLFLVSNGIPWELQKTALNDLLMSLPSGSRLPLLILSDLYEEQVQNLSSTIVNELGLHYMDKSRISSFSIVYLLEDQLTENLDGFFSNDRLMEGLQWLADQSPLQPVLHCLKTRELVMGHLNYSLESLEKMKVSLVGPNDCISAFNSALDRAAEEVSTAADMNSTCWPCTEIDLLEEYTNERRAVESFLPSAGWSKSASIGPIINTIQNCKLPVFADDLFWLNHGSDMGKDIQNQKLELEKCLIMYLVHSSKLMEWELATTEAGVMLQKGAQLELHGVNFRIIPRWVVIFRRVFNWRLMNLISGTSSVAYVLANQREFCAEPCHMISPLKSLVRERNMGVNSPISKGVDELRLDGDRSPPYALTRPSLDEMVEVSCSPLPFGRSRRDLKTIQPLPLNFDEDGDTLETATTSDSMENNRNLRQEGEFTERDGSYVTDNYLPSRSMVDDNKEKNEADRLSKLLERCNMQQDMIDEKLFIYF</sequence>
<dbReference type="InParanoid" id="A0A200QLU7"/>
<feature type="compositionally biased region" description="Polar residues" evidence="1">
    <location>
        <begin position="129"/>
        <end position="144"/>
    </location>
</feature>
<reference evidence="3 4" key="1">
    <citation type="journal article" date="2017" name="Mol. Plant">
        <title>The Genome of Medicinal Plant Macleaya cordata Provides New Insights into Benzylisoquinoline Alkaloids Metabolism.</title>
        <authorList>
            <person name="Liu X."/>
            <person name="Liu Y."/>
            <person name="Huang P."/>
            <person name="Ma Y."/>
            <person name="Qing Z."/>
            <person name="Tang Q."/>
            <person name="Cao H."/>
            <person name="Cheng P."/>
            <person name="Zheng Y."/>
            <person name="Yuan Z."/>
            <person name="Zhou Y."/>
            <person name="Liu J."/>
            <person name="Tang Z."/>
            <person name="Zhuo Y."/>
            <person name="Zhang Y."/>
            <person name="Yu L."/>
            <person name="Huang J."/>
            <person name="Yang P."/>
            <person name="Peng Q."/>
            <person name="Zhang J."/>
            <person name="Jiang W."/>
            <person name="Zhang Z."/>
            <person name="Lin K."/>
            <person name="Ro D.K."/>
            <person name="Chen X."/>
            <person name="Xiong X."/>
            <person name="Shang Y."/>
            <person name="Huang S."/>
            <person name="Zeng J."/>
        </authorList>
    </citation>
    <scope>NUCLEOTIDE SEQUENCE [LARGE SCALE GENOMIC DNA]</scope>
    <source>
        <strain evidence="4">cv. BLH2017</strain>
        <tissue evidence="3">Root</tissue>
    </source>
</reference>
<gene>
    <name evidence="3" type="ORF">BVC80_9003g5</name>
</gene>
<dbReference type="STRING" id="56857.A0A200QLU7"/>
<dbReference type="GO" id="GO:0005737">
    <property type="term" value="C:cytoplasm"/>
    <property type="evidence" value="ECO:0007669"/>
    <property type="project" value="TreeGrafter"/>
</dbReference>
<evidence type="ECO:0000259" key="2">
    <source>
        <dbReference type="PROSITE" id="PS50250"/>
    </source>
</evidence>
<feature type="compositionally biased region" description="Polar residues" evidence="1">
    <location>
        <begin position="39"/>
        <end position="54"/>
    </location>
</feature>
<feature type="region of interest" description="Disordered" evidence="1">
    <location>
        <begin position="1505"/>
        <end position="1562"/>
    </location>
</feature>
<dbReference type="OrthoDB" id="21502at2759"/>
<dbReference type="EMBL" id="MVGT01001696">
    <property type="protein sequence ID" value="OVA11392.1"/>
    <property type="molecule type" value="Genomic_DNA"/>
</dbReference>
<feature type="compositionally biased region" description="Basic and acidic residues" evidence="1">
    <location>
        <begin position="1529"/>
        <end position="1542"/>
    </location>
</feature>
<feature type="region of interest" description="Disordered" evidence="1">
    <location>
        <begin position="224"/>
        <end position="330"/>
    </location>
</feature>
<name>A0A200QLU7_MACCD</name>
<dbReference type="OMA" id="RIFAEMF"/>
<dbReference type="InterPro" id="IPR005062">
    <property type="entry name" value="SAC3/GANP/THP3_conserved"/>
</dbReference>
<keyword evidence="4" id="KW-1185">Reference proteome</keyword>
<dbReference type="InterPro" id="IPR000717">
    <property type="entry name" value="PCI_dom"/>
</dbReference>
<feature type="compositionally biased region" description="Polar residues" evidence="1">
    <location>
        <begin position="267"/>
        <end position="282"/>
    </location>
</feature>
<feature type="domain" description="PCI" evidence="2">
    <location>
        <begin position="543"/>
        <end position="720"/>
    </location>
</feature>
<proteinExistence type="predicted"/>
<evidence type="ECO:0000313" key="4">
    <source>
        <dbReference type="Proteomes" id="UP000195402"/>
    </source>
</evidence>
<dbReference type="PANTHER" id="PTHR12436:SF17">
    <property type="entry name" value="SAC3 FAMILY PROTEIN B"/>
    <property type="match status" value="1"/>
</dbReference>
<feature type="compositionally biased region" description="Polar residues" evidence="1">
    <location>
        <begin position="224"/>
        <end position="238"/>
    </location>
</feature>
<dbReference type="PROSITE" id="PS50250">
    <property type="entry name" value="PCI"/>
    <property type="match status" value="1"/>
</dbReference>
<dbReference type="GO" id="GO:0070390">
    <property type="term" value="C:transcription export complex 2"/>
    <property type="evidence" value="ECO:0007669"/>
    <property type="project" value="TreeGrafter"/>
</dbReference>
<protein>
    <submittedName>
        <fullName evidence="3">SAC3/GANP/Nin1/mts3/eIF-3 p25</fullName>
    </submittedName>
</protein>
<dbReference type="GO" id="GO:0006406">
    <property type="term" value="P:mRNA export from nucleus"/>
    <property type="evidence" value="ECO:0007669"/>
    <property type="project" value="TreeGrafter"/>
</dbReference>
<comment type="caution">
    <text evidence="3">The sequence shown here is derived from an EMBL/GenBank/DDBJ whole genome shotgun (WGS) entry which is preliminary data.</text>
</comment>
<feature type="compositionally biased region" description="Polar residues" evidence="1">
    <location>
        <begin position="107"/>
        <end position="117"/>
    </location>
</feature>
<dbReference type="FunFam" id="1.25.40.990:FF:000004">
    <property type="entry name" value="Putative peptidase C48 domain family protein"/>
    <property type="match status" value="1"/>
</dbReference>
<feature type="compositionally biased region" description="Polar residues" evidence="1">
    <location>
        <begin position="1517"/>
        <end position="1528"/>
    </location>
</feature>
<evidence type="ECO:0000313" key="3">
    <source>
        <dbReference type="EMBL" id="OVA11392.1"/>
    </source>
</evidence>
<dbReference type="FunCoup" id="A0A200QLU7">
    <property type="interactions" value="3195"/>
</dbReference>
<accession>A0A200QLU7</accession>
<feature type="compositionally biased region" description="Polar residues" evidence="1">
    <location>
        <begin position="65"/>
        <end position="78"/>
    </location>
</feature>
<organism evidence="3 4">
    <name type="scientific">Macleaya cordata</name>
    <name type="common">Five-seeded plume-poppy</name>
    <name type="synonym">Bocconia cordata</name>
    <dbReference type="NCBI Taxonomy" id="56857"/>
    <lineage>
        <taxon>Eukaryota</taxon>
        <taxon>Viridiplantae</taxon>
        <taxon>Streptophyta</taxon>
        <taxon>Embryophyta</taxon>
        <taxon>Tracheophyta</taxon>
        <taxon>Spermatophyta</taxon>
        <taxon>Magnoliopsida</taxon>
        <taxon>Ranunculales</taxon>
        <taxon>Papaveraceae</taxon>
        <taxon>Papaveroideae</taxon>
        <taxon>Macleaya</taxon>
    </lineage>
</organism>
<dbReference type="Proteomes" id="UP000195402">
    <property type="component" value="Unassembled WGS sequence"/>
</dbReference>
<evidence type="ECO:0000256" key="1">
    <source>
        <dbReference type="SAM" id="MobiDB-lite"/>
    </source>
</evidence>
<dbReference type="Gene3D" id="1.25.40.990">
    <property type="match status" value="1"/>
</dbReference>